<evidence type="ECO:0000313" key="3">
    <source>
        <dbReference type="Proteomes" id="UP000054321"/>
    </source>
</evidence>
<reference evidence="3" key="2">
    <citation type="submission" date="2015-01" db="EMBL/GenBank/DDBJ databases">
        <title>Evolutionary Origins and Diversification of the Mycorrhizal Mutualists.</title>
        <authorList>
            <consortium name="DOE Joint Genome Institute"/>
            <consortium name="Mycorrhizal Genomics Consortium"/>
            <person name="Kohler A."/>
            <person name="Kuo A."/>
            <person name="Nagy L.G."/>
            <person name="Floudas D."/>
            <person name="Copeland A."/>
            <person name="Barry K.W."/>
            <person name="Cichocki N."/>
            <person name="Veneault-Fourrey C."/>
            <person name="LaButti K."/>
            <person name="Lindquist E.A."/>
            <person name="Lipzen A."/>
            <person name="Lundell T."/>
            <person name="Morin E."/>
            <person name="Murat C."/>
            <person name="Riley R."/>
            <person name="Ohm R."/>
            <person name="Sun H."/>
            <person name="Tunlid A."/>
            <person name="Henrissat B."/>
            <person name="Grigoriev I.V."/>
            <person name="Hibbett D.S."/>
            <person name="Martin F."/>
        </authorList>
    </citation>
    <scope>NUCLEOTIDE SEQUENCE [LARGE SCALE GENOMIC DNA]</scope>
    <source>
        <strain evidence="3">Zn</strain>
    </source>
</reference>
<dbReference type="InParanoid" id="A0A0C3H5R1"/>
<proteinExistence type="predicted"/>
<dbReference type="InterPro" id="IPR029058">
    <property type="entry name" value="AB_hydrolase_fold"/>
</dbReference>
<evidence type="ECO:0000259" key="1">
    <source>
        <dbReference type="Pfam" id="PF12697"/>
    </source>
</evidence>
<dbReference type="Gene3D" id="3.40.50.1820">
    <property type="entry name" value="alpha/beta hydrolase"/>
    <property type="match status" value="1"/>
</dbReference>
<accession>A0A0C3H5R1</accession>
<protein>
    <recommendedName>
        <fullName evidence="1">AB hydrolase-1 domain-containing protein</fullName>
    </recommendedName>
</protein>
<organism evidence="2 3">
    <name type="scientific">Oidiodendron maius (strain Zn)</name>
    <dbReference type="NCBI Taxonomy" id="913774"/>
    <lineage>
        <taxon>Eukaryota</taxon>
        <taxon>Fungi</taxon>
        <taxon>Dikarya</taxon>
        <taxon>Ascomycota</taxon>
        <taxon>Pezizomycotina</taxon>
        <taxon>Leotiomycetes</taxon>
        <taxon>Leotiomycetes incertae sedis</taxon>
        <taxon>Myxotrichaceae</taxon>
        <taxon>Oidiodendron</taxon>
    </lineage>
</organism>
<name>A0A0C3H5R1_OIDMZ</name>
<dbReference type="InterPro" id="IPR000073">
    <property type="entry name" value="AB_hydrolase_1"/>
</dbReference>
<dbReference type="PANTHER" id="PTHR37017:SF13">
    <property type="entry name" value="AB HYDROLASE-1 DOMAIN-CONTAINING PROTEIN"/>
    <property type="match status" value="1"/>
</dbReference>
<dbReference type="HOGENOM" id="CLU_046066_1_0_1"/>
<dbReference type="STRING" id="913774.A0A0C3H5R1"/>
<dbReference type="SUPFAM" id="SSF53474">
    <property type="entry name" value="alpha/beta-Hydrolases"/>
    <property type="match status" value="1"/>
</dbReference>
<keyword evidence="3" id="KW-1185">Reference proteome</keyword>
<feature type="domain" description="AB hydrolase-1" evidence="1">
    <location>
        <begin position="7"/>
        <end position="246"/>
    </location>
</feature>
<dbReference type="OrthoDB" id="1263307at2759"/>
<dbReference type="Pfam" id="PF12697">
    <property type="entry name" value="Abhydrolase_6"/>
    <property type="match status" value="1"/>
</dbReference>
<evidence type="ECO:0000313" key="2">
    <source>
        <dbReference type="EMBL" id="KIM98619.1"/>
    </source>
</evidence>
<dbReference type="PANTHER" id="PTHR37017">
    <property type="entry name" value="AB HYDROLASE-1 DOMAIN-CONTAINING PROTEIN-RELATED"/>
    <property type="match status" value="1"/>
</dbReference>
<dbReference type="EMBL" id="KN832880">
    <property type="protein sequence ID" value="KIM98619.1"/>
    <property type="molecule type" value="Genomic_DNA"/>
</dbReference>
<reference evidence="2 3" key="1">
    <citation type="submission" date="2014-04" db="EMBL/GenBank/DDBJ databases">
        <authorList>
            <consortium name="DOE Joint Genome Institute"/>
            <person name="Kuo A."/>
            <person name="Martino E."/>
            <person name="Perotto S."/>
            <person name="Kohler A."/>
            <person name="Nagy L.G."/>
            <person name="Floudas D."/>
            <person name="Copeland A."/>
            <person name="Barry K.W."/>
            <person name="Cichocki N."/>
            <person name="Veneault-Fourrey C."/>
            <person name="LaButti K."/>
            <person name="Lindquist E.A."/>
            <person name="Lipzen A."/>
            <person name="Lundell T."/>
            <person name="Morin E."/>
            <person name="Murat C."/>
            <person name="Sun H."/>
            <person name="Tunlid A."/>
            <person name="Henrissat B."/>
            <person name="Grigoriev I.V."/>
            <person name="Hibbett D.S."/>
            <person name="Martin F."/>
            <person name="Nordberg H.P."/>
            <person name="Cantor M.N."/>
            <person name="Hua S.X."/>
        </authorList>
    </citation>
    <scope>NUCLEOTIDE SEQUENCE [LARGE SCALE GENOMIC DNA]</scope>
    <source>
        <strain evidence="2 3">Zn</strain>
    </source>
</reference>
<dbReference type="Proteomes" id="UP000054321">
    <property type="component" value="Unassembled WGS sequence"/>
</dbReference>
<sequence>MASKPSIVIIPGSFSFASMYYDLANRIQKEGYEAFVNSLPSTSRNPPEQPASMNDDAVFFRGIIESLADKGRDVLVLTHSYGGVVGTEAAKGVGKTERQAKGKSGGIVRIAYLSSIVLLEGDTLINEQGEAPPELVEASNDGFLRLVGIELCARGTFPDLEFDKAVELVKVMPRHSALSFAGQLTYPAYKHIPASYIVCENDFIITLDKQRKFIERIKAESGKEVDVHTLNTGHCPNVTAPEELVKVIISIAASV</sequence>
<gene>
    <name evidence="2" type="ORF">OIDMADRAFT_147075</name>
</gene>
<dbReference type="AlphaFoldDB" id="A0A0C3H5R1"/>
<dbReference type="InterPro" id="IPR052897">
    <property type="entry name" value="Sec-Metab_Biosynth_Hydrolase"/>
</dbReference>